<dbReference type="InterPro" id="IPR056800">
    <property type="entry name" value="vWA_Ro60"/>
</dbReference>
<dbReference type="Gene3D" id="3.40.50.410">
    <property type="entry name" value="von Willebrand factor, type A domain"/>
    <property type="match status" value="1"/>
</dbReference>
<sequence>MKYEKIKSAAIKTARRRTKQQFDPKTGLWHWNVKNFHPKELKYRGIDQPPNADIITALSTLLNETLLLIPPVGVRYLITMDMREHMYKGRHFCKSRTSKHGDQNNDHVQQTSTSSDNGNPDERGKKRVFAECFYYNNVIPGRAAVTIASHILKREREVMIAVFTDEGIHTSALDRNLGFPEIENILINAMNGKVQLDAPIKWAMETNTKIDIFINMVDRPTRYMELGKKARVGRGPGGRYGPPPKSPSLEDHCPARALEKYRLQCNQPNSKLIVMSLASQRICTTDNNHSGILDIIGIDKYVPEVMDAFAKGKFN</sequence>
<accession>A0A4C2A2I0</accession>
<dbReference type="PANTHER" id="PTHR14202:SF0">
    <property type="entry name" value="RNA-BINDING PROTEIN RO60"/>
    <property type="match status" value="1"/>
</dbReference>
<protein>
    <recommendedName>
        <fullName evidence="2">RNA-binding protein RO60 vWA domain-containing protein</fullName>
    </recommendedName>
</protein>
<gene>
    <name evidence="3" type="ORF">EVAR_24938_1</name>
</gene>
<evidence type="ECO:0000313" key="3">
    <source>
        <dbReference type="EMBL" id="GBP93195.1"/>
    </source>
</evidence>
<dbReference type="SUPFAM" id="SSF53300">
    <property type="entry name" value="vWA-like"/>
    <property type="match status" value="1"/>
</dbReference>
<evidence type="ECO:0000313" key="4">
    <source>
        <dbReference type="Proteomes" id="UP000299102"/>
    </source>
</evidence>
<keyword evidence="4" id="KW-1185">Reference proteome</keyword>
<feature type="compositionally biased region" description="Polar residues" evidence="1">
    <location>
        <begin position="106"/>
        <end position="118"/>
    </location>
</feature>
<feature type="domain" description="RNA-binding protein RO60 vWA" evidence="2">
    <location>
        <begin position="251"/>
        <end position="310"/>
    </location>
</feature>
<dbReference type="GO" id="GO:0003723">
    <property type="term" value="F:RNA binding"/>
    <property type="evidence" value="ECO:0007669"/>
    <property type="project" value="InterPro"/>
</dbReference>
<proteinExistence type="predicted"/>
<dbReference type="GO" id="GO:1990904">
    <property type="term" value="C:ribonucleoprotein complex"/>
    <property type="evidence" value="ECO:0007669"/>
    <property type="project" value="TreeGrafter"/>
</dbReference>
<dbReference type="InterPro" id="IPR036465">
    <property type="entry name" value="vWFA_dom_sf"/>
</dbReference>
<dbReference type="Pfam" id="PF25045">
    <property type="entry name" value="vWA_Ro60"/>
    <property type="match status" value="2"/>
</dbReference>
<dbReference type="OrthoDB" id="6098064at2759"/>
<evidence type="ECO:0000256" key="1">
    <source>
        <dbReference type="SAM" id="MobiDB-lite"/>
    </source>
</evidence>
<dbReference type="STRING" id="151549.A0A4C2A2I0"/>
<dbReference type="AlphaFoldDB" id="A0A4C2A2I0"/>
<dbReference type="PANTHER" id="PTHR14202">
    <property type="entry name" value="60 KDA RIBONUCLEOPROTEIN SSA/RO"/>
    <property type="match status" value="1"/>
</dbReference>
<dbReference type="Proteomes" id="UP000299102">
    <property type="component" value="Unassembled WGS sequence"/>
</dbReference>
<dbReference type="EMBL" id="BGZK01002349">
    <property type="protein sequence ID" value="GBP93195.1"/>
    <property type="molecule type" value="Genomic_DNA"/>
</dbReference>
<comment type="caution">
    <text evidence="3">The sequence shown here is derived from an EMBL/GenBank/DDBJ whole genome shotgun (WGS) entry which is preliminary data.</text>
</comment>
<organism evidence="3 4">
    <name type="scientific">Eumeta variegata</name>
    <name type="common">Bagworm moth</name>
    <name type="synonym">Eumeta japonica</name>
    <dbReference type="NCBI Taxonomy" id="151549"/>
    <lineage>
        <taxon>Eukaryota</taxon>
        <taxon>Metazoa</taxon>
        <taxon>Ecdysozoa</taxon>
        <taxon>Arthropoda</taxon>
        <taxon>Hexapoda</taxon>
        <taxon>Insecta</taxon>
        <taxon>Pterygota</taxon>
        <taxon>Neoptera</taxon>
        <taxon>Endopterygota</taxon>
        <taxon>Lepidoptera</taxon>
        <taxon>Glossata</taxon>
        <taxon>Ditrysia</taxon>
        <taxon>Tineoidea</taxon>
        <taxon>Psychidae</taxon>
        <taxon>Oiketicinae</taxon>
        <taxon>Eumeta</taxon>
    </lineage>
</organism>
<dbReference type="InterPro" id="IPR040322">
    <property type="entry name" value="TROVE2"/>
</dbReference>
<evidence type="ECO:0000259" key="2">
    <source>
        <dbReference type="Pfam" id="PF25045"/>
    </source>
</evidence>
<name>A0A4C2A2I0_EUMVA</name>
<feature type="region of interest" description="Disordered" evidence="1">
    <location>
        <begin position="95"/>
        <end position="122"/>
    </location>
</feature>
<feature type="domain" description="RNA-binding protein RO60 vWA" evidence="2">
    <location>
        <begin position="138"/>
        <end position="224"/>
    </location>
</feature>
<reference evidence="3 4" key="1">
    <citation type="journal article" date="2019" name="Commun. Biol.">
        <title>The bagworm genome reveals a unique fibroin gene that provides high tensile strength.</title>
        <authorList>
            <person name="Kono N."/>
            <person name="Nakamura H."/>
            <person name="Ohtoshi R."/>
            <person name="Tomita M."/>
            <person name="Numata K."/>
            <person name="Arakawa K."/>
        </authorList>
    </citation>
    <scope>NUCLEOTIDE SEQUENCE [LARGE SCALE GENOMIC DNA]</scope>
</reference>